<dbReference type="Proteomes" id="UP000823388">
    <property type="component" value="Chromosome 2K"/>
</dbReference>
<protein>
    <submittedName>
        <fullName evidence="2">Uncharacterized protein</fullName>
    </submittedName>
</protein>
<gene>
    <name evidence="2" type="ORF">PVAP13_2KG229300</name>
</gene>
<organism evidence="2 3">
    <name type="scientific">Panicum virgatum</name>
    <name type="common">Blackwell switchgrass</name>
    <dbReference type="NCBI Taxonomy" id="38727"/>
    <lineage>
        <taxon>Eukaryota</taxon>
        <taxon>Viridiplantae</taxon>
        <taxon>Streptophyta</taxon>
        <taxon>Embryophyta</taxon>
        <taxon>Tracheophyta</taxon>
        <taxon>Spermatophyta</taxon>
        <taxon>Magnoliopsida</taxon>
        <taxon>Liliopsida</taxon>
        <taxon>Poales</taxon>
        <taxon>Poaceae</taxon>
        <taxon>PACMAD clade</taxon>
        <taxon>Panicoideae</taxon>
        <taxon>Panicodae</taxon>
        <taxon>Paniceae</taxon>
        <taxon>Panicinae</taxon>
        <taxon>Panicum</taxon>
        <taxon>Panicum sect. Hiantes</taxon>
    </lineage>
</organism>
<comment type="caution">
    <text evidence="2">The sequence shown here is derived from an EMBL/GenBank/DDBJ whole genome shotgun (WGS) entry which is preliminary data.</text>
</comment>
<sequence length="78" mass="8422">MMLHRQGNASKRGNRPSQHGVIYMSTSSSSLLATTRLAGTAYVPRPPPRRGTCGHPSSLNLPFPTLTVATFSSFPPLR</sequence>
<accession>A0A8T0VX77</accession>
<feature type="compositionally biased region" description="Polar residues" evidence="1">
    <location>
        <begin position="7"/>
        <end position="17"/>
    </location>
</feature>
<name>A0A8T0VX77_PANVG</name>
<keyword evidence="3" id="KW-1185">Reference proteome</keyword>
<proteinExistence type="predicted"/>
<feature type="region of interest" description="Disordered" evidence="1">
    <location>
        <begin position="1"/>
        <end position="21"/>
    </location>
</feature>
<evidence type="ECO:0000256" key="1">
    <source>
        <dbReference type="SAM" id="MobiDB-lite"/>
    </source>
</evidence>
<reference evidence="2" key="1">
    <citation type="submission" date="2020-05" db="EMBL/GenBank/DDBJ databases">
        <title>WGS assembly of Panicum virgatum.</title>
        <authorList>
            <person name="Lovell J.T."/>
            <person name="Jenkins J."/>
            <person name="Shu S."/>
            <person name="Juenger T.E."/>
            <person name="Schmutz J."/>
        </authorList>
    </citation>
    <scope>NUCLEOTIDE SEQUENCE</scope>
    <source>
        <strain evidence="2">AP13</strain>
    </source>
</reference>
<dbReference type="AlphaFoldDB" id="A0A8T0VX77"/>
<dbReference type="EMBL" id="CM029039">
    <property type="protein sequence ID" value="KAG2641501.1"/>
    <property type="molecule type" value="Genomic_DNA"/>
</dbReference>
<evidence type="ECO:0000313" key="3">
    <source>
        <dbReference type="Proteomes" id="UP000823388"/>
    </source>
</evidence>
<evidence type="ECO:0000313" key="2">
    <source>
        <dbReference type="EMBL" id="KAG2641501.1"/>
    </source>
</evidence>